<dbReference type="Proteomes" id="UP000184386">
    <property type="component" value="Unassembled WGS sequence"/>
</dbReference>
<gene>
    <name evidence="3" type="ORF">SAMN02745136_02625</name>
</gene>
<dbReference type="CDD" id="cd14745">
    <property type="entry name" value="GH66"/>
    <property type="match status" value="1"/>
</dbReference>
<dbReference type="Gene3D" id="2.60.40.1180">
    <property type="entry name" value="Golgi alpha-mannosidase II"/>
    <property type="match status" value="1"/>
</dbReference>
<accession>A0A1M6SWG8</accession>
<comment type="similarity">
    <text evidence="1">Belongs to the glycosyl hydrolase 66 family.</text>
</comment>
<dbReference type="RefSeq" id="WP_242962495.1">
    <property type="nucleotide sequence ID" value="NZ_FRAC01000012.1"/>
</dbReference>
<evidence type="ECO:0000256" key="1">
    <source>
        <dbReference type="ARBA" id="ARBA00010837"/>
    </source>
</evidence>
<dbReference type="STRING" id="1121322.SAMN02745136_02625"/>
<dbReference type="AlphaFoldDB" id="A0A1M6SWG8"/>
<keyword evidence="2" id="KW-0732">Signal</keyword>
<reference evidence="3 4" key="1">
    <citation type="submission" date="2016-11" db="EMBL/GenBank/DDBJ databases">
        <authorList>
            <person name="Jaros S."/>
            <person name="Januszkiewicz K."/>
            <person name="Wedrychowicz H."/>
        </authorList>
    </citation>
    <scope>NUCLEOTIDE SEQUENCE [LARGE SCALE GENOMIC DNA]</scope>
    <source>
        <strain evidence="3 4">DSM 15929</strain>
    </source>
</reference>
<evidence type="ECO:0000313" key="3">
    <source>
        <dbReference type="EMBL" id="SHK49033.1"/>
    </source>
</evidence>
<dbReference type="InterPro" id="IPR013780">
    <property type="entry name" value="Glyco_hydro_b"/>
</dbReference>
<evidence type="ECO:0000256" key="2">
    <source>
        <dbReference type="ARBA" id="ARBA00022729"/>
    </source>
</evidence>
<dbReference type="Pfam" id="PF13199">
    <property type="entry name" value="Glyco_hydro_66"/>
    <property type="match status" value="1"/>
</dbReference>
<dbReference type="EMBL" id="FRAC01000012">
    <property type="protein sequence ID" value="SHK49033.1"/>
    <property type="molecule type" value="Genomic_DNA"/>
</dbReference>
<dbReference type="Gene3D" id="2.60.40.10">
    <property type="entry name" value="Immunoglobulins"/>
    <property type="match status" value="1"/>
</dbReference>
<dbReference type="Gene3D" id="3.20.20.80">
    <property type="entry name" value="Glycosidases"/>
    <property type="match status" value="1"/>
</dbReference>
<proteinExistence type="inferred from homology"/>
<organism evidence="3 4">
    <name type="scientific">Anaerocolumna jejuensis DSM 15929</name>
    <dbReference type="NCBI Taxonomy" id="1121322"/>
    <lineage>
        <taxon>Bacteria</taxon>
        <taxon>Bacillati</taxon>
        <taxon>Bacillota</taxon>
        <taxon>Clostridia</taxon>
        <taxon>Lachnospirales</taxon>
        <taxon>Lachnospiraceae</taxon>
        <taxon>Anaerocolumna</taxon>
    </lineage>
</organism>
<keyword evidence="4" id="KW-1185">Reference proteome</keyword>
<evidence type="ECO:0000313" key="4">
    <source>
        <dbReference type="Proteomes" id="UP000184386"/>
    </source>
</evidence>
<dbReference type="InterPro" id="IPR013783">
    <property type="entry name" value="Ig-like_fold"/>
</dbReference>
<dbReference type="InterPro" id="IPR025092">
    <property type="entry name" value="Glyco_hydro_66"/>
</dbReference>
<protein>
    <submittedName>
        <fullName evidence="3">Dextranase</fullName>
    </submittedName>
</protein>
<name>A0A1M6SWG8_9FIRM</name>
<sequence length="636" mass="71614">MGRYKGYMTITAIILGLLLLSAGFFTFASKERSMAAKLAIEKITTDKARYYPGDNIKITLHIRNGNKKAVNNAVLKLKAYHLGEETGEVKKLTLSHLPPGEKTVNLEWQAPKKDYSGYLLKAALSGRLGGIKSTGTAGVDVSSTVLKFPRYGYLSDFSKEVDTQSMIRAMTEYHINTIEYYDWQYLHHQPLAEGITAKNPGVWKDWSGREIYGTVIADYIRYAHDANMINMAYNMIYAGTDTFFQEGKYSSQAEQWKLYFANSNDRGEGEFKFHMGTSPSGNSNLYFLNPLNPSWQKYIFVEENKIFGAFSFDGWHGDTVGDWGEMTTAGGKPLGRDEAGKPIYLVKDTYTQFLNAAKEALGGKYLSFNPVGAQGIENANKSKTDILYAEFWPWDKDREGNTYDTYYSLVKEVERSFEDSKALSFDGKGKSLAVKAYINYDKTVGNMNEPGVILAAASVYAAGGSRLEIGNGDHMLHKEYYPDDKLPMSDGLKKYMKGLSDFTVAYENILRDGQKSSENTVTVEGYPASREGKSDTVWTYTKSDGTYDILHLINLLGTDNQWRDERGKKKAPKEITNFKVRYYSEKALSNAWLASPDREGGVSTRLQLKKGKDDKGSFIEFTLPALTYWDMIYIRQ</sequence>